<dbReference type="EMBL" id="JAAWWB010000002">
    <property type="protein sequence ID" value="KAG6788825.1"/>
    <property type="molecule type" value="Genomic_DNA"/>
</dbReference>
<feature type="region of interest" description="Disordered" evidence="7">
    <location>
        <begin position="195"/>
        <end position="251"/>
    </location>
</feature>
<evidence type="ECO:0000313" key="9">
    <source>
        <dbReference type="Proteomes" id="UP000886885"/>
    </source>
</evidence>
<dbReference type="PANTHER" id="PTHR46408">
    <property type="entry name" value="BASIC LEUCINE ZIPPER 63"/>
    <property type="match status" value="1"/>
</dbReference>
<dbReference type="OrthoDB" id="850406at2759"/>
<accession>A0A8X8DDS0</accession>
<keyword evidence="4" id="KW-0804">Transcription</keyword>
<dbReference type="AlphaFoldDB" id="A0A8X8DDS0"/>
<comment type="similarity">
    <text evidence="1">Belongs to the bZIP family.</text>
</comment>
<proteinExistence type="inferred from homology"/>
<reference evidence="8" key="1">
    <citation type="journal article" date="2020" name="bioRxiv">
        <title>Hybrid origin of Populus tomentosa Carr. identified through genome sequencing and phylogenomic analysis.</title>
        <authorList>
            <person name="An X."/>
            <person name="Gao K."/>
            <person name="Chen Z."/>
            <person name="Li J."/>
            <person name="Yang X."/>
            <person name="Yang X."/>
            <person name="Zhou J."/>
            <person name="Guo T."/>
            <person name="Zhao T."/>
            <person name="Huang S."/>
            <person name="Miao D."/>
            <person name="Khan W.U."/>
            <person name="Rao P."/>
            <person name="Ye M."/>
            <person name="Lei B."/>
            <person name="Liao W."/>
            <person name="Wang J."/>
            <person name="Ji L."/>
            <person name="Li Y."/>
            <person name="Guo B."/>
            <person name="Mustafa N.S."/>
            <person name="Li S."/>
            <person name="Yun Q."/>
            <person name="Keller S.R."/>
            <person name="Mao J."/>
            <person name="Zhang R."/>
            <person name="Strauss S.H."/>
        </authorList>
    </citation>
    <scope>NUCLEOTIDE SEQUENCE</scope>
    <source>
        <strain evidence="8">GM15</strain>
        <tissue evidence="8">Leaf</tissue>
    </source>
</reference>
<evidence type="ECO:0000256" key="7">
    <source>
        <dbReference type="SAM" id="MobiDB-lite"/>
    </source>
</evidence>
<dbReference type="PANTHER" id="PTHR46408:SF5">
    <property type="entry name" value="BASIC LEUCINE ZIPPER 10"/>
    <property type="match status" value="1"/>
</dbReference>
<keyword evidence="5" id="KW-0539">Nucleus</keyword>
<keyword evidence="9" id="KW-1185">Reference proteome</keyword>
<feature type="compositionally biased region" description="Polar residues" evidence="7">
    <location>
        <begin position="415"/>
        <end position="426"/>
    </location>
</feature>
<name>A0A8X8DDS0_POPTO</name>
<evidence type="ECO:0000256" key="3">
    <source>
        <dbReference type="ARBA" id="ARBA00023125"/>
    </source>
</evidence>
<evidence type="ECO:0000256" key="1">
    <source>
        <dbReference type="ARBA" id="ARBA00007163"/>
    </source>
</evidence>
<dbReference type="Proteomes" id="UP000886885">
    <property type="component" value="Chromosome 1D"/>
</dbReference>
<feature type="region of interest" description="Disordered" evidence="7">
    <location>
        <begin position="400"/>
        <end position="427"/>
    </location>
</feature>
<keyword evidence="3" id="KW-0238">DNA-binding</keyword>
<evidence type="ECO:0000256" key="6">
    <source>
        <dbReference type="SAM" id="Coils"/>
    </source>
</evidence>
<evidence type="ECO:0008006" key="10">
    <source>
        <dbReference type="Google" id="ProtNLM"/>
    </source>
</evidence>
<dbReference type="GO" id="GO:0003677">
    <property type="term" value="F:DNA binding"/>
    <property type="evidence" value="ECO:0007669"/>
    <property type="project" value="UniProtKB-KW"/>
</dbReference>
<keyword evidence="2" id="KW-0805">Transcription regulation</keyword>
<evidence type="ECO:0000256" key="5">
    <source>
        <dbReference type="ARBA" id="ARBA00023242"/>
    </source>
</evidence>
<feature type="compositionally biased region" description="Basic and acidic residues" evidence="7">
    <location>
        <begin position="403"/>
        <end position="414"/>
    </location>
</feature>
<feature type="coiled-coil region" evidence="6">
    <location>
        <begin position="268"/>
        <end position="330"/>
    </location>
</feature>
<evidence type="ECO:0000256" key="4">
    <source>
        <dbReference type="ARBA" id="ARBA00023163"/>
    </source>
</evidence>
<evidence type="ECO:0000313" key="8">
    <source>
        <dbReference type="EMBL" id="KAG6788825.1"/>
    </source>
</evidence>
<organism evidence="8 9">
    <name type="scientific">Populus tomentosa</name>
    <name type="common">Chinese white poplar</name>
    <dbReference type="NCBI Taxonomy" id="118781"/>
    <lineage>
        <taxon>Eukaryota</taxon>
        <taxon>Viridiplantae</taxon>
        <taxon>Streptophyta</taxon>
        <taxon>Embryophyta</taxon>
        <taxon>Tracheophyta</taxon>
        <taxon>Spermatophyta</taxon>
        <taxon>Magnoliopsida</taxon>
        <taxon>eudicotyledons</taxon>
        <taxon>Gunneridae</taxon>
        <taxon>Pentapetalae</taxon>
        <taxon>rosids</taxon>
        <taxon>fabids</taxon>
        <taxon>Malpighiales</taxon>
        <taxon>Salicaceae</taxon>
        <taxon>Saliceae</taxon>
        <taxon>Populus</taxon>
    </lineage>
</organism>
<sequence>MNGAGDELSAIFDACTWPVSAVNKSETMGATGKLIQDSTPASSTSSLHDVMQMKTFHQNPQPVMVNRNGSDQLALEKLAQEFSASNLNSTPSLLPPLTTLSLNEIVEISHQRFDQNPLVSGMARSESEVALEKLLEEMSTSASSVVPQMSASSIVDNENIIEIENPQASAPYNYSVLKAKLNMACAAAAIRFGEPSTHPKDQAQVEQNLEPSPESEIDTTQRKRKVETRQTISDDASKEDSETIEQIDPEESKRARRLVVNRNSARSHRRRRSQITELQAEIDEIMDEHASMASDFAEVKKKHVDAIVENEKLKKEIGVLTERVIKVEERVDLLMKANPMFILNLRTHGSGMQSGGSHVNHASSNVAFNMEPRLSQQRLPDLDNAPSTSSLHGVANINFLDDDNTRKPQFDDYRTSTSNRGSQNLGGNDMAFMQGLHFFG</sequence>
<gene>
    <name evidence="8" type="ORF">POTOM_004902</name>
</gene>
<evidence type="ECO:0000256" key="2">
    <source>
        <dbReference type="ARBA" id="ARBA00023015"/>
    </source>
</evidence>
<keyword evidence="6" id="KW-0175">Coiled coil</keyword>
<comment type="caution">
    <text evidence="8">The sequence shown here is derived from an EMBL/GenBank/DDBJ whole genome shotgun (WGS) entry which is preliminary data.</text>
</comment>
<protein>
    <recommendedName>
        <fullName evidence="10">BZIP domain-containing protein</fullName>
    </recommendedName>
</protein>